<dbReference type="InterPro" id="IPR049213">
    <property type="entry name" value="DUF6816"/>
</dbReference>
<sequence length="323" mass="34220">MLFSCLTASSVVVAPVPRRAALAIGTAAASLRPQAACAAVEAGASPASAMTLGTILESTSALPETTRAPASLVLRPEYGIESADVLYPEWALGRWAARSTLRSVLAPAGDELFSPGRNGTEALRRARLEAGTALEYPVKWIQPGGRVVVDREYNVASISRATMGPEAVQDARADGPDHLTMVLRPAGAPSGSLFSADLRVVGRRTDPYPLAERPNFFACAETTRQTVTTVAGERAAPGPPRAPLIKEIETICTYELDSRDSRVMRGQQRTASFLVPDAGYTGDPSLAELAASRLARAPNGRIMAVDVRVYDVTYTRLAARANS</sequence>
<accession>A0A0D3K3Z2</accession>
<evidence type="ECO:0000259" key="1">
    <source>
        <dbReference type="Pfam" id="PF20670"/>
    </source>
</evidence>
<evidence type="ECO:0000313" key="3">
    <source>
        <dbReference type="Proteomes" id="UP000013827"/>
    </source>
</evidence>
<dbReference type="OMA" id="YNAREIA"/>
<dbReference type="KEGG" id="ehx:EMIHUDRAFT_232819"/>
<keyword evidence="3" id="KW-1185">Reference proteome</keyword>
<dbReference type="Pfam" id="PF20670">
    <property type="entry name" value="DUF6816"/>
    <property type="match status" value="1"/>
</dbReference>
<reference evidence="2" key="2">
    <citation type="submission" date="2024-10" db="UniProtKB">
        <authorList>
            <consortium name="EnsemblProtists"/>
        </authorList>
    </citation>
    <scope>IDENTIFICATION</scope>
</reference>
<dbReference type="PaxDb" id="2903-EOD30477"/>
<dbReference type="AlphaFoldDB" id="A0A0D3K3Z2"/>
<feature type="domain" description="DUF6816" evidence="1">
    <location>
        <begin position="82"/>
        <end position="278"/>
    </location>
</feature>
<dbReference type="eggNOG" id="ENOG502S54Z">
    <property type="taxonomic scope" value="Eukaryota"/>
</dbReference>
<proteinExistence type="predicted"/>
<protein>
    <recommendedName>
        <fullName evidence="1">DUF6816 domain-containing protein</fullName>
    </recommendedName>
</protein>
<reference evidence="3" key="1">
    <citation type="journal article" date="2013" name="Nature">
        <title>Pan genome of the phytoplankton Emiliania underpins its global distribution.</title>
        <authorList>
            <person name="Read B.A."/>
            <person name="Kegel J."/>
            <person name="Klute M.J."/>
            <person name="Kuo A."/>
            <person name="Lefebvre S.C."/>
            <person name="Maumus F."/>
            <person name="Mayer C."/>
            <person name="Miller J."/>
            <person name="Monier A."/>
            <person name="Salamov A."/>
            <person name="Young J."/>
            <person name="Aguilar M."/>
            <person name="Claverie J.M."/>
            <person name="Frickenhaus S."/>
            <person name="Gonzalez K."/>
            <person name="Herman E.K."/>
            <person name="Lin Y.C."/>
            <person name="Napier J."/>
            <person name="Ogata H."/>
            <person name="Sarno A.F."/>
            <person name="Shmutz J."/>
            <person name="Schroeder D."/>
            <person name="de Vargas C."/>
            <person name="Verret F."/>
            <person name="von Dassow P."/>
            <person name="Valentin K."/>
            <person name="Van de Peer Y."/>
            <person name="Wheeler G."/>
            <person name="Dacks J.B."/>
            <person name="Delwiche C.F."/>
            <person name="Dyhrman S.T."/>
            <person name="Glockner G."/>
            <person name="John U."/>
            <person name="Richards T."/>
            <person name="Worden A.Z."/>
            <person name="Zhang X."/>
            <person name="Grigoriev I.V."/>
            <person name="Allen A.E."/>
            <person name="Bidle K."/>
            <person name="Borodovsky M."/>
            <person name="Bowler C."/>
            <person name="Brownlee C."/>
            <person name="Cock J.M."/>
            <person name="Elias M."/>
            <person name="Gladyshev V.N."/>
            <person name="Groth M."/>
            <person name="Guda C."/>
            <person name="Hadaegh A."/>
            <person name="Iglesias-Rodriguez M.D."/>
            <person name="Jenkins J."/>
            <person name="Jones B.M."/>
            <person name="Lawson T."/>
            <person name="Leese F."/>
            <person name="Lindquist E."/>
            <person name="Lobanov A."/>
            <person name="Lomsadze A."/>
            <person name="Malik S.B."/>
            <person name="Marsh M.E."/>
            <person name="Mackinder L."/>
            <person name="Mock T."/>
            <person name="Mueller-Roeber B."/>
            <person name="Pagarete A."/>
            <person name="Parker M."/>
            <person name="Probert I."/>
            <person name="Quesneville H."/>
            <person name="Raines C."/>
            <person name="Rensing S.A."/>
            <person name="Riano-Pachon D.M."/>
            <person name="Richier S."/>
            <person name="Rokitta S."/>
            <person name="Shiraiwa Y."/>
            <person name="Soanes D.M."/>
            <person name="van der Giezen M."/>
            <person name="Wahlund T.M."/>
            <person name="Williams B."/>
            <person name="Wilson W."/>
            <person name="Wolfe G."/>
            <person name="Wurch L.L."/>
        </authorList>
    </citation>
    <scope>NUCLEOTIDE SEQUENCE</scope>
</reference>
<dbReference type="EnsemblProtists" id="EOD30477">
    <property type="protein sequence ID" value="EOD30477"/>
    <property type="gene ID" value="EMIHUDRAFT_232819"/>
</dbReference>
<name>A0A0D3K3Z2_EMIH1</name>
<organism evidence="2 3">
    <name type="scientific">Emiliania huxleyi (strain CCMP1516)</name>
    <dbReference type="NCBI Taxonomy" id="280463"/>
    <lineage>
        <taxon>Eukaryota</taxon>
        <taxon>Haptista</taxon>
        <taxon>Haptophyta</taxon>
        <taxon>Prymnesiophyceae</taxon>
        <taxon>Isochrysidales</taxon>
        <taxon>Noelaerhabdaceae</taxon>
        <taxon>Emiliania</taxon>
    </lineage>
</organism>
<dbReference type="HOGENOM" id="CLU_861769_0_0_1"/>
<dbReference type="GeneID" id="17275750"/>
<dbReference type="RefSeq" id="XP_005782906.1">
    <property type="nucleotide sequence ID" value="XM_005782849.1"/>
</dbReference>
<evidence type="ECO:0000313" key="2">
    <source>
        <dbReference type="EnsemblProtists" id="EOD30477"/>
    </source>
</evidence>
<dbReference type="Proteomes" id="UP000013827">
    <property type="component" value="Unassembled WGS sequence"/>
</dbReference>